<evidence type="ECO:0000256" key="1">
    <source>
        <dbReference type="SAM" id="MobiDB-lite"/>
    </source>
</evidence>
<dbReference type="AlphaFoldDB" id="A0A8J2WXX2"/>
<protein>
    <recommendedName>
        <fullName evidence="2">SHOCT domain-containing protein</fullName>
    </recommendedName>
</protein>
<evidence type="ECO:0000259" key="2">
    <source>
        <dbReference type="Pfam" id="PF09851"/>
    </source>
</evidence>
<dbReference type="Proteomes" id="UP000789595">
    <property type="component" value="Unassembled WGS sequence"/>
</dbReference>
<feature type="compositionally biased region" description="Polar residues" evidence="1">
    <location>
        <begin position="117"/>
        <end position="128"/>
    </location>
</feature>
<organism evidence="3 4">
    <name type="scientific">Pelagomonas calceolata</name>
    <dbReference type="NCBI Taxonomy" id="35677"/>
    <lineage>
        <taxon>Eukaryota</taxon>
        <taxon>Sar</taxon>
        <taxon>Stramenopiles</taxon>
        <taxon>Ochrophyta</taxon>
        <taxon>Pelagophyceae</taxon>
        <taxon>Pelagomonadales</taxon>
        <taxon>Pelagomonadaceae</taxon>
        <taxon>Pelagomonas</taxon>
    </lineage>
</organism>
<feature type="compositionally biased region" description="Polar residues" evidence="1">
    <location>
        <begin position="172"/>
        <end position="186"/>
    </location>
</feature>
<feature type="region of interest" description="Disordered" evidence="1">
    <location>
        <begin position="246"/>
        <end position="265"/>
    </location>
</feature>
<dbReference type="InterPro" id="IPR018649">
    <property type="entry name" value="SHOCT"/>
</dbReference>
<evidence type="ECO:0000313" key="4">
    <source>
        <dbReference type="Proteomes" id="UP000789595"/>
    </source>
</evidence>
<gene>
    <name evidence="3" type="ORF">PECAL_1P25100</name>
</gene>
<sequence>MDPAKWTPSLNQRDELDRAMKTAGVLREWAALKRQGIIDDAEFQAMKARLLGRPPPAVEQVSDDEEKIGWSVNNDDEDAQRWASRNVAFAPKRPLLQPLEQRLLRTTPIKRRPAHSTGVQSRPATASQIPPPASPEEWDARRPHTRGELREREFLSIGYASPPARSMDEVPWNSSTNTWRLGSSCPSKVRRPWQEADDAEAAPPPRRPRRRPRRRVVRLAPPPGIRPASAPKPWGHHRLVGGFFPPAPLEGRHGVSPGAVGKFRG</sequence>
<feature type="domain" description="SHOCT" evidence="2">
    <location>
        <begin position="26"/>
        <end position="51"/>
    </location>
</feature>
<reference evidence="3" key="1">
    <citation type="submission" date="2021-11" db="EMBL/GenBank/DDBJ databases">
        <authorList>
            <consortium name="Genoscope - CEA"/>
            <person name="William W."/>
        </authorList>
    </citation>
    <scope>NUCLEOTIDE SEQUENCE</scope>
</reference>
<proteinExistence type="predicted"/>
<feature type="compositionally biased region" description="Basic and acidic residues" evidence="1">
    <location>
        <begin position="138"/>
        <end position="154"/>
    </location>
</feature>
<feature type="compositionally biased region" description="Basic residues" evidence="1">
    <location>
        <begin position="206"/>
        <end position="217"/>
    </location>
</feature>
<dbReference type="EMBL" id="CAKKNE010000001">
    <property type="protein sequence ID" value="CAH0366041.1"/>
    <property type="molecule type" value="Genomic_DNA"/>
</dbReference>
<evidence type="ECO:0000313" key="3">
    <source>
        <dbReference type="EMBL" id="CAH0366041.1"/>
    </source>
</evidence>
<comment type="caution">
    <text evidence="3">The sequence shown here is derived from an EMBL/GenBank/DDBJ whole genome shotgun (WGS) entry which is preliminary data.</text>
</comment>
<accession>A0A8J2WXX2</accession>
<name>A0A8J2WXX2_9STRA</name>
<feature type="region of interest" description="Disordered" evidence="1">
    <location>
        <begin position="104"/>
        <end position="235"/>
    </location>
</feature>
<dbReference type="Pfam" id="PF09851">
    <property type="entry name" value="SHOCT"/>
    <property type="match status" value="1"/>
</dbReference>
<keyword evidence="4" id="KW-1185">Reference proteome</keyword>